<organism evidence="1 2">
    <name type="scientific">Chelatococcus caeni</name>
    <dbReference type="NCBI Taxonomy" id="1348468"/>
    <lineage>
        <taxon>Bacteria</taxon>
        <taxon>Pseudomonadati</taxon>
        <taxon>Pseudomonadota</taxon>
        <taxon>Alphaproteobacteria</taxon>
        <taxon>Hyphomicrobiales</taxon>
        <taxon>Chelatococcaceae</taxon>
        <taxon>Chelatococcus</taxon>
    </lineage>
</organism>
<dbReference type="AlphaFoldDB" id="A0A840BVH3"/>
<sequence>MSADPIEASRNVAADEKRRMQTVRAAVTNIILLAKQQFDEAQHFSADDKDAEDEIVAILTRRREVR</sequence>
<reference evidence="1 2" key="1">
    <citation type="submission" date="2020-08" db="EMBL/GenBank/DDBJ databases">
        <title>Genomic Encyclopedia of Type Strains, Phase IV (KMG-IV): sequencing the most valuable type-strain genomes for metagenomic binning, comparative biology and taxonomic classification.</title>
        <authorList>
            <person name="Goeker M."/>
        </authorList>
    </citation>
    <scope>NUCLEOTIDE SEQUENCE [LARGE SCALE GENOMIC DNA]</scope>
    <source>
        <strain evidence="1 2">DSM 103737</strain>
    </source>
</reference>
<dbReference type="EMBL" id="JACIEN010000002">
    <property type="protein sequence ID" value="MBB4017355.1"/>
    <property type="molecule type" value="Genomic_DNA"/>
</dbReference>
<comment type="caution">
    <text evidence="1">The sequence shown here is derived from an EMBL/GenBank/DDBJ whole genome shotgun (WGS) entry which is preliminary data.</text>
</comment>
<dbReference type="RefSeq" id="WP_183316712.1">
    <property type="nucleotide sequence ID" value="NZ_JACIEN010000002.1"/>
</dbReference>
<protein>
    <submittedName>
        <fullName evidence="1">Uncharacterized protein</fullName>
    </submittedName>
</protein>
<gene>
    <name evidence="1" type="ORF">GGR16_002384</name>
</gene>
<name>A0A840BVH3_9HYPH</name>
<dbReference type="Proteomes" id="UP000577362">
    <property type="component" value="Unassembled WGS sequence"/>
</dbReference>
<keyword evidence="2" id="KW-1185">Reference proteome</keyword>
<proteinExistence type="predicted"/>
<evidence type="ECO:0000313" key="2">
    <source>
        <dbReference type="Proteomes" id="UP000577362"/>
    </source>
</evidence>
<accession>A0A840BVH3</accession>
<evidence type="ECO:0000313" key="1">
    <source>
        <dbReference type="EMBL" id="MBB4017355.1"/>
    </source>
</evidence>